<dbReference type="CDD" id="cd07012">
    <property type="entry name" value="PBP2_Bug_TTT"/>
    <property type="match status" value="1"/>
</dbReference>
<feature type="signal peptide" evidence="2">
    <location>
        <begin position="1"/>
        <end position="18"/>
    </location>
</feature>
<dbReference type="InterPro" id="IPR005064">
    <property type="entry name" value="BUG"/>
</dbReference>
<dbReference type="Gene3D" id="3.40.190.150">
    <property type="entry name" value="Bordetella uptake gene, domain 1"/>
    <property type="match status" value="1"/>
</dbReference>
<dbReference type="PANTHER" id="PTHR42928:SF5">
    <property type="entry name" value="BLR1237 PROTEIN"/>
    <property type="match status" value="1"/>
</dbReference>
<dbReference type="PANTHER" id="PTHR42928">
    <property type="entry name" value="TRICARBOXYLATE-BINDING PROTEIN"/>
    <property type="match status" value="1"/>
</dbReference>
<sequence>MRRALLLLALLAPLPATAFPDRPVTIINPYATGSSTDAAARALADSFTRDLGQNVVVTSQSGGSGVVGMRALTAAAPDGHTLAYSPLVPLAFQPHLVRNTGLGPDAVAPVCNVTENILGIMVKADSPWRTLADMVAAARQRPLTYGSPGPNSAPFLGVHRVQSAAGGQFTHVPFRGDGASLTEVIAGRLDFAAIVVASGVPMARAGQTRLVAVFSEGRHPAFPDVPTAREQGIDALQPSYAGLFAPRGTPEPVLARLEAACRAAMETDGFRRFAENWGAVASFRGRAELQRLLTAEYEATGAAFRALGVTPE</sequence>
<feature type="chain" id="PRO_5046858097" evidence="2">
    <location>
        <begin position="19"/>
        <end position="312"/>
    </location>
</feature>
<organism evidence="3 4">
    <name type="scientific">Roseomonas nitratireducens</name>
    <dbReference type="NCBI Taxonomy" id="2820810"/>
    <lineage>
        <taxon>Bacteria</taxon>
        <taxon>Pseudomonadati</taxon>
        <taxon>Pseudomonadota</taxon>
        <taxon>Alphaproteobacteria</taxon>
        <taxon>Acetobacterales</taxon>
        <taxon>Roseomonadaceae</taxon>
        <taxon>Roseomonas</taxon>
    </lineage>
</organism>
<evidence type="ECO:0000313" key="4">
    <source>
        <dbReference type="Proteomes" id="UP000680815"/>
    </source>
</evidence>
<comment type="similarity">
    <text evidence="1">Belongs to the UPF0065 (bug) family.</text>
</comment>
<protein>
    <submittedName>
        <fullName evidence="3">Tripartite tricarboxylate transporter substrate binding protein</fullName>
    </submittedName>
</protein>
<dbReference type="PIRSF" id="PIRSF017082">
    <property type="entry name" value="YflP"/>
    <property type="match status" value="1"/>
</dbReference>
<name>A0ABS4AQ34_9PROT</name>
<evidence type="ECO:0000313" key="3">
    <source>
        <dbReference type="EMBL" id="MBP0463474.1"/>
    </source>
</evidence>
<comment type="caution">
    <text evidence="3">The sequence shown here is derived from an EMBL/GenBank/DDBJ whole genome shotgun (WGS) entry which is preliminary data.</text>
</comment>
<gene>
    <name evidence="3" type="ORF">J5Y09_06100</name>
</gene>
<dbReference type="Pfam" id="PF03401">
    <property type="entry name" value="TctC"/>
    <property type="match status" value="1"/>
</dbReference>
<dbReference type="Gene3D" id="3.40.190.10">
    <property type="entry name" value="Periplasmic binding protein-like II"/>
    <property type="match status" value="1"/>
</dbReference>
<evidence type="ECO:0000256" key="2">
    <source>
        <dbReference type="SAM" id="SignalP"/>
    </source>
</evidence>
<dbReference type="Proteomes" id="UP000680815">
    <property type="component" value="Unassembled WGS sequence"/>
</dbReference>
<dbReference type="EMBL" id="JAGIYZ010000004">
    <property type="protein sequence ID" value="MBP0463474.1"/>
    <property type="molecule type" value="Genomic_DNA"/>
</dbReference>
<dbReference type="InterPro" id="IPR042100">
    <property type="entry name" value="Bug_dom1"/>
</dbReference>
<keyword evidence="4" id="KW-1185">Reference proteome</keyword>
<dbReference type="RefSeq" id="WP_209350864.1">
    <property type="nucleotide sequence ID" value="NZ_JAGIYZ010000004.1"/>
</dbReference>
<evidence type="ECO:0000256" key="1">
    <source>
        <dbReference type="ARBA" id="ARBA00006987"/>
    </source>
</evidence>
<proteinExistence type="inferred from homology"/>
<reference evidence="3 4" key="1">
    <citation type="submission" date="2021-03" db="EMBL/GenBank/DDBJ databases">
        <authorList>
            <person name="So Y."/>
        </authorList>
    </citation>
    <scope>NUCLEOTIDE SEQUENCE [LARGE SCALE GENOMIC DNA]</scope>
    <source>
        <strain evidence="3 4">PWR1</strain>
    </source>
</reference>
<keyword evidence="2" id="KW-0732">Signal</keyword>
<dbReference type="SUPFAM" id="SSF53850">
    <property type="entry name" value="Periplasmic binding protein-like II"/>
    <property type="match status" value="1"/>
</dbReference>
<accession>A0ABS4AQ34</accession>